<protein>
    <recommendedName>
        <fullName evidence="3">Protein kinase domain-containing protein</fullName>
    </recommendedName>
</protein>
<dbReference type="InterPro" id="IPR001245">
    <property type="entry name" value="Ser-Thr/Tyr_kinase_cat_dom"/>
</dbReference>
<dbReference type="SUPFAM" id="SSF56112">
    <property type="entry name" value="Protein kinase-like (PK-like)"/>
    <property type="match status" value="1"/>
</dbReference>
<dbReference type="PROSITE" id="PS50011">
    <property type="entry name" value="PROTEIN_KINASE_DOM"/>
    <property type="match status" value="1"/>
</dbReference>
<dbReference type="Pfam" id="PF07714">
    <property type="entry name" value="PK_Tyr_Ser-Thr"/>
    <property type="match status" value="1"/>
</dbReference>
<feature type="region of interest" description="Disordered" evidence="1">
    <location>
        <begin position="334"/>
        <end position="360"/>
    </location>
</feature>
<feature type="region of interest" description="Disordered" evidence="1">
    <location>
        <begin position="153"/>
        <end position="173"/>
    </location>
</feature>
<accession>A0A418BBN4</accession>
<dbReference type="GO" id="GO:0005524">
    <property type="term" value="F:ATP binding"/>
    <property type="evidence" value="ECO:0007669"/>
    <property type="project" value="InterPro"/>
</dbReference>
<feature type="compositionally biased region" description="Polar residues" evidence="1">
    <location>
        <begin position="154"/>
        <end position="166"/>
    </location>
</feature>
<dbReference type="Gene3D" id="1.10.510.10">
    <property type="entry name" value="Transferase(Phosphotransferase) domain 1"/>
    <property type="match status" value="2"/>
</dbReference>
<dbReference type="PROSITE" id="PS00108">
    <property type="entry name" value="PROTEIN_KINASE_ST"/>
    <property type="match status" value="1"/>
</dbReference>
<sequence length="585" mass="63144">MGTTAAQNAISADKPACDVNPGALLTKPTLSSRCEQLCTAASLDLLQQAVAKPPPYCLVVDGKLFSAQNTTQDVFTLVDVTKLPSSVSHIEGLPSIGLSINLQHNALTQVNFTALPPSLSFVCLGGNNLTLIAASSAAFEVLKKLSQPHANAGHASSTCDDSTPFASPNLPTPQCPPPTKLETLWGVYPICVTPPTTSSSPDGTKSGASVVVVSVALALIMLLLLAICIQRRRARLSPNCPAYPILSAPVSVAMKRMLPEKASELHSVEDFMEEIRLSARLYHKNIVKFIGFSWTTLQNLSALTEYMEHGDLWNYMQATPLFSWGVSKQVHVRINRPRRPPPPPPPPHHHHPSSSSSAMFSKSSFSHSVQSLTSRPASTPSTSEEASGGVALPVSKFTMLCDVVEALVYLHSMDPVIIHRDLKTKNVLLNGVGVAKLTDFGVSRETSEDTMTAEIGTVAWIAPEVLKGVLYACLLIYYSEKADIYSLGVLISEMDTAEVPYSNLDQIFPEFREPMDIHAAKTRIAMLVVAGDLRPSLTPACPPCIVDIASRCLSYDPHRRPHIHQVWDWLNQVKHAMLAAAAGGV</sequence>
<evidence type="ECO:0000259" key="3">
    <source>
        <dbReference type="PROSITE" id="PS50011"/>
    </source>
</evidence>
<dbReference type="InterPro" id="IPR011009">
    <property type="entry name" value="Kinase-like_dom_sf"/>
</dbReference>
<keyword evidence="2" id="KW-0812">Transmembrane</keyword>
<dbReference type="PANTHER" id="PTHR44329:SF214">
    <property type="entry name" value="PROTEIN KINASE DOMAIN-CONTAINING PROTEIN"/>
    <property type="match status" value="1"/>
</dbReference>
<dbReference type="VEuPathDB" id="FungiDB:H257_00994"/>
<evidence type="ECO:0000313" key="4">
    <source>
        <dbReference type="EMBL" id="RHY35947.1"/>
    </source>
</evidence>
<dbReference type="EMBL" id="QUTB01012214">
    <property type="protein sequence ID" value="RHY35947.1"/>
    <property type="molecule type" value="Genomic_DNA"/>
</dbReference>
<reference evidence="4 5" key="1">
    <citation type="submission" date="2018-08" db="EMBL/GenBank/DDBJ databases">
        <title>Aphanomyces genome sequencing and annotation.</title>
        <authorList>
            <person name="Minardi D."/>
            <person name="Oidtmann B."/>
            <person name="Van Der Giezen M."/>
            <person name="Studholme D.J."/>
        </authorList>
    </citation>
    <scope>NUCLEOTIDE SEQUENCE [LARGE SCALE GENOMIC DNA]</scope>
    <source>
        <strain evidence="4 5">Si</strain>
    </source>
</reference>
<keyword evidence="2" id="KW-0472">Membrane</keyword>
<evidence type="ECO:0000313" key="5">
    <source>
        <dbReference type="Proteomes" id="UP000283543"/>
    </source>
</evidence>
<comment type="caution">
    <text evidence="4">The sequence shown here is derived from an EMBL/GenBank/DDBJ whole genome shotgun (WGS) entry which is preliminary data.</text>
</comment>
<dbReference type="Proteomes" id="UP000283543">
    <property type="component" value="Unassembled WGS sequence"/>
</dbReference>
<gene>
    <name evidence="4" type="ORF">DYB34_011213</name>
</gene>
<name>A0A418BBN4_APHAT</name>
<organism evidence="4 5">
    <name type="scientific">Aphanomyces astaci</name>
    <name type="common">Crayfish plague agent</name>
    <dbReference type="NCBI Taxonomy" id="112090"/>
    <lineage>
        <taxon>Eukaryota</taxon>
        <taxon>Sar</taxon>
        <taxon>Stramenopiles</taxon>
        <taxon>Oomycota</taxon>
        <taxon>Saprolegniomycetes</taxon>
        <taxon>Saprolegniales</taxon>
        <taxon>Verrucalvaceae</taxon>
        <taxon>Aphanomyces</taxon>
    </lineage>
</organism>
<dbReference type="InterPro" id="IPR000719">
    <property type="entry name" value="Prot_kinase_dom"/>
</dbReference>
<dbReference type="SMART" id="SM00220">
    <property type="entry name" value="S_TKc"/>
    <property type="match status" value="1"/>
</dbReference>
<dbReference type="InterPro" id="IPR008271">
    <property type="entry name" value="Ser/Thr_kinase_AS"/>
</dbReference>
<evidence type="ECO:0000256" key="2">
    <source>
        <dbReference type="SAM" id="Phobius"/>
    </source>
</evidence>
<keyword evidence="2" id="KW-1133">Transmembrane helix</keyword>
<feature type="domain" description="Protein kinase" evidence="3">
    <location>
        <begin position="196"/>
        <end position="578"/>
    </location>
</feature>
<dbReference type="AlphaFoldDB" id="A0A418BBN4"/>
<feature type="transmembrane region" description="Helical" evidence="2">
    <location>
        <begin position="207"/>
        <end position="229"/>
    </location>
</feature>
<dbReference type="PANTHER" id="PTHR44329">
    <property type="entry name" value="SERINE/THREONINE-PROTEIN KINASE TNNI3K-RELATED"/>
    <property type="match status" value="1"/>
</dbReference>
<dbReference type="InterPro" id="IPR051681">
    <property type="entry name" value="Ser/Thr_Kinases-Pseudokinases"/>
</dbReference>
<evidence type="ECO:0000256" key="1">
    <source>
        <dbReference type="SAM" id="MobiDB-lite"/>
    </source>
</evidence>
<proteinExistence type="predicted"/>
<dbReference type="GO" id="GO:0004674">
    <property type="term" value="F:protein serine/threonine kinase activity"/>
    <property type="evidence" value="ECO:0007669"/>
    <property type="project" value="TreeGrafter"/>
</dbReference>